<dbReference type="RefSeq" id="WP_041121412.1">
    <property type="nucleotide sequence ID" value="NZ_JXRQ01000015.1"/>
</dbReference>
<dbReference type="GO" id="GO:0051082">
    <property type="term" value="F:unfolded protein binding"/>
    <property type="evidence" value="ECO:0007669"/>
    <property type="project" value="InterPro"/>
</dbReference>
<dbReference type="Proteomes" id="UP000031950">
    <property type="component" value="Unassembled WGS sequence"/>
</dbReference>
<proteinExistence type="predicted"/>
<dbReference type="GO" id="GO:0051131">
    <property type="term" value="P:chaperone-mediated protein complex assembly"/>
    <property type="evidence" value="ECO:0007669"/>
    <property type="project" value="InterPro"/>
</dbReference>
<dbReference type="GO" id="GO:0016530">
    <property type="term" value="F:metallochaperone activity"/>
    <property type="evidence" value="ECO:0007669"/>
    <property type="project" value="TreeGrafter"/>
</dbReference>
<comment type="caution">
    <text evidence="2">The sequence shown here is derived from an EMBL/GenBank/DDBJ whole genome shotgun (WGS) entry which is preliminary data.</text>
</comment>
<dbReference type="PANTHER" id="PTHR43680">
    <property type="entry name" value="NITRATE REDUCTASE MOLYBDENUM COFACTOR ASSEMBLY CHAPERONE"/>
    <property type="match status" value="1"/>
</dbReference>
<gene>
    <name evidence="2" type="ORF">KP77_07430</name>
</gene>
<protein>
    <submittedName>
        <fullName evidence="2">Nitrate reductase sununit delta</fullName>
    </submittedName>
</protein>
<dbReference type="InterPro" id="IPR003765">
    <property type="entry name" value="NO3_reductase_chaperone_NarJ"/>
</dbReference>
<organism evidence="2 3">
    <name type="scientific">Jeotgalibacillus alimentarius</name>
    <dbReference type="NCBI Taxonomy" id="135826"/>
    <lineage>
        <taxon>Bacteria</taxon>
        <taxon>Bacillati</taxon>
        <taxon>Bacillota</taxon>
        <taxon>Bacilli</taxon>
        <taxon>Bacillales</taxon>
        <taxon>Caryophanaceae</taxon>
        <taxon>Jeotgalibacillus</taxon>
    </lineage>
</organism>
<dbReference type="OrthoDB" id="5296272at2"/>
<name>A0A0C2W3P0_9BACL</name>
<dbReference type="InterPro" id="IPR036411">
    <property type="entry name" value="TorD-like_sf"/>
</dbReference>
<accession>A0A0C2W3P0</accession>
<dbReference type="EMBL" id="JXRQ01000015">
    <property type="protein sequence ID" value="KIL51231.1"/>
    <property type="molecule type" value="Genomic_DNA"/>
</dbReference>
<dbReference type="AlphaFoldDB" id="A0A0C2W3P0"/>
<dbReference type="STRING" id="135826.KP77_07430"/>
<reference evidence="2 3" key="1">
    <citation type="submission" date="2015-01" db="EMBL/GenBank/DDBJ databases">
        <title>Genome sequence of Jeotgalibacillus alimentarius.</title>
        <authorList>
            <person name="Goh K.M."/>
            <person name="Chan K.-G."/>
            <person name="Yaakop A.S."/>
            <person name="Ee R."/>
            <person name="Gan H.M."/>
            <person name="Chan C.S."/>
        </authorList>
    </citation>
    <scope>NUCLEOTIDE SEQUENCE [LARGE SCALE GENOMIC DNA]</scope>
    <source>
        <strain evidence="2 3">YKJ-13</strain>
    </source>
</reference>
<keyword evidence="3" id="KW-1185">Reference proteome</keyword>
<dbReference type="Gene3D" id="1.10.3480.10">
    <property type="entry name" value="TorD-like"/>
    <property type="match status" value="1"/>
</dbReference>
<evidence type="ECO:0000313" key="2">
    <source>
        <dbReference type="EMBL" id="KIL51231.1"/>
    </source>
</evidence>
<keyword evidence="1" id="KW-0534">Nitrate assimilation</keyword>
<sequence length="189" mass="22192">MINLEKLESFKEAFHFFAHQLSYPEKLTFHPEFFEASVSPDLPGSEHIKRYWDQVHRMSLDELREAYTTVFDFEKSSTLYMTYFKFEDGKERGQMLAKLKVLYEMFGLDMPGNELSDFLPLMCEFIYAADWSGDDRAQRSFQIMFAVLEDGTYNLLKSLEKSNEAYYFLIKGLRECLKACVIPQEVSPS</sequence>
<evidence type="ECO:0000313" key="3">
    <source>
        <dbReference type="Proteomes" id="UP000031950"/>
    </source>
</evidence>
<dbReference type="NCBIfam" id="TIGR00684">
    <property type="entry name" value="narJ"/>
    <property type="match status" value="1"/>
</dbReference>
<dbReference type="InterPro" id="IPR020945">
    <property type="entry name" value="DMSO/NO3_reduct_chaperone"/>
</dbReference>
<dbReference type="SUPFAM" id="SSF89155">
    <property type="entry name" value="TorD-like"/>
    <property type="match status" value="1"/>
</dbReference>
<dbReference type="GO" id="GO:0042128">
    <property type="term" value="P:nitrate assimilation"/>
    <property type="evidence" value="ECO:0007669"/>
    <property type="project" value="UniProtKB-KW"/>
</dbReference>
<dbReference type="Pfam" id="PF02613">
    <property type="entry name" value="Nitrate_red_del"/>
    <property type="match status" value="1"/>
</dbReference>
<dbReference type="PATRIC" id="fig|135826.4.peg.737"/>
<evidence type="ECO:0000256" key="1">
    <source>
        <dbReference type="ARBA" id="ARBA00023063"/>
    </source>
</evidence>
<dbReference type="PANTHER" id="PTHR43680:SF2">
    <property type="entry name" value="NITRATE REDUCTASE MOLYBDENUM COFACTOR ASSEMBLY CHAPERONE NARJ"/>
    <property type="match status" value="1"/>
</dbReference>